<feature type="transmembrane region" description="Helical" evidence="1">
    <location>
        <begin position="28"/>
        <end position="45"/>
    </location>
</feature>
<dbReference type="SUPFAM" id="SSF81324">
    <property type="entry name" value="Voltage-gated potassium channels"/>
    <property type="match status" value="1"/>
</dbReference>
<dbReference type="Pfam" id="PF07885">
    <property type="entry name" value="Ion_trans_2"/>
    <property type="match status" value="1"/>
</dbReference>
<organism evidence="3 4">
    <name type="scientific">Hymenobacter ginsengisoli</name>
    <dbReference type="NCBI Taxonomy" id="1051626"/>
    <lineage>
        <taxon>Bacteria</taxon>
        <taxon>Pseudomonadati</taxon>
        <taxon>Bacteroidota</taxon>
        <taxon>Cytophagia</taxon>
        <taxon>Cytophagales</taxon>
        <taxon>Hymenobacteraceae</taxon>
        <taxon>Hymenobacter</taxon>
    </lineage>
</organism>
<feature type="transmembrane region" description="Helical" evidence="1">
    <location>
        <begin position="73"/>
        <end position="92"/>
    </location>
</feature>
<evidence type="ECO:0000313" key="4">
    <source>
        <dbReference type="Proteomes" id="UP001501243"/>
    </source>
</evidence>
<reference evidence="4" key="1">
    <citation type="journal article" date="2019" name="Int. J. Syst. Evol. Microbiol.">
        <title>The Global Catalogue of Microorganisms (GCM) 10K type strain sequencing project: providing services to taxonomists for standard genome sequencing and annotation.</title>
        <authorList>
            <consortium name="The Broad Institute Genomics Platform"/>
            <consortium name="The Broad Institute Genome Sequencing Center for Infectious Disease"/>
            <person name="Wu L."/>
            <person name="Ma J."/>
        </authorList>
    </citation>
    <scope>NUCLEOTIDE SEQUENCE [LARGE SCALE GENOMIC DNA]</scope>
    <source>
        <strain evidence="4">JCM 17841</strain>
    </source>
</reference>
<keyword evidence="1" id="KW-1133">Transmembrane helix</keyword>
<name>A0ABP8PU08_9BACT</name>
<dbReference type="Proteomes" id="UP001501243">
    <property type="component" value="Unassembled WGS sequence"/>
</dbReference>
<evidence type="ECO:0000313" key="3">
    <source>
        <dbReference type="EMBL" id="GAA4493183.1"/>
    </source>
</evidence>
<keyword evidence="1" id="KW-0812">Transmembrane</keyword>
<keyword evidence="4" id="KW-1185">Reference proteome</keyword>
<proteinExistence type="predicted"/>
<feature type="transmembrane region" description="Helical" evidence="1">
    <location>
        <begin position="104"/>
        <end position="127"/>
    </location>
</feature>
<feature type="transmembrane region" description="Helical" evidence="1">
    <location>
        <begin position="50"/>
        <end position="67"/>
    </location>
</feature>
<dbReference type="InterPro" id="IPR013099">
    <property type="entry name" value="K_chnl_dom"/>
</dbReference>
<dbReference type="Gene3D" id="1.10.287.70">
    <property type="match status" value="1"/>
</dbReference>
<keyword evidence="1" id="KW-0472">Membrane</keyword>
<gene>
    <name evidence="3" type="ORF">GCM10023172_01420</name>
</gene>
<accession>A0ABP8PU08</accession>
<evidence type="ECO:0000259" key="2">
    <source>
        <dbReference type="Pfam" id="PF07885"/>
    </source>
</evidence>
<dbReference type="RefSeq" id="WP_208133367.1">
    <property type="nucleotide sequence ID" value="NZ_BAABGQ010000002.1"/>
</dbReference>
<sequence length="201" mass="21793">MLLVGQVLVLFVAGPLLSAHMLNFAMMDGLQLLLLLISFFALPLHSRARVLILVCLVPILWMLYAGPDPRLGILLHTGTTLGITVAVARVVFRAKRISRHQLLGAVVVYLNLALLFVGAFDAINWAFPGAFTDGTNVSLQTGELVYFSLTTLTSTGYGDILPVHPLARSLANLEGVMGQLYLAILLARLVSQHSSKAKHRP</sequence>
<evidence type="ECO:0000256" key="1">
    <source>
        <dbReference type="SAM" id="Phobius"/>
    </source>
</evidence>
<feature type="domain" description="Potassium channel" evidence="2">
    <location>
        <begin position="126"/>
        <end position="191"/>
    </location>
</feature>
<dbReference type="EMBL" id="BAABGQ010000002">
    <property type="protein sequence ID" value="GAA4493183.1"/>
    <property type="molecule type" value="Genomic_DNA"/>
</dbReference>
<comment type="caution">
    <text evidence="3">The sequence shown here is derived from an EMBL/GenBank/DDBJ whole genome shotgun (WGS) entry which is preliminary data.</text>
</comment>
<protein>
    <recommendedName>
        <fullName evidence="2">Potassium channel domain-containing protein</fullName>
    </recommendedName>
</protein>